<dbReference type="EMBL" id="JACEIK010007421">
    <property type="protein sequence ID" value="MCE3050245.1"/>
    <property type="molecule type" value="Genomic_DNA"/>
</dbReference>
<gene>
    <name evidence="6" type="ORF">HAX54_046745</name>
</gene>
<reference evidence="6 7" key="1">
    <citation type="journal article" date="2021" name="BMC Genomics">
        <title>Datura genome reveals duplications of psychoactive alkaloid biosynthetic genes and high mutation rate following tissue culture.</title>
        <authorList>
            <person name="Rajewski A."/>
            <person name="Carter-House D."/>
            <person name="Stajich J."/>
            <person name="Litt A."/>
        </authorList>
    </citation>
    <scope>NUCLEOTIDE SEQUENCE [LARGE SCALE GENOMIC DNA]</scope>
    <source>
        <strain evidence="6">AR-01</strain>
    </source>
</reference>
<dbReference type="Gene3D" id="3.80.10.10">
    <property type="entry name" value="Ribonuclease Inhibitor"/>
    <property type="match status" value="2"/>
</dbReference>
<dbReference type="PANTHER" id="PTHR48060">
    <property type="entry name" value="DNA DAMAGE-REPAIR/TOLERATION PROTEIN DRT100"/>
    <property type="match status" value="1"/>
</dbReference>
<evidence type="ECO:0000256" key="1">
    <source>
        <dbReference type="ARBA" id="ARBA00022614"/>
    </source>
</evidence>
<evidence type="ECO:0000313" key="7">
    <source>
        <dbReference type="Proteomes" id="UP000823775"/>
    </source>
</evidence>
<comment type="caution">
    <text evidence="6">The sequence shown here is derived from an EMBL/GenBank/DDBJ whole genome shotgun (WGS) entry which is preliminary data.</text>
</comment>
<accession>A0ABS8WLA1</accession>
<evidence type="ECO:0000256" key="2">
    <source>
        <dbReference type="ARBA" id="ARBA00022729"/>
    </source>
</evidence>
<feature type="signal peptide" evidence="4">
    <location>
        <begin position="1"/>
        <end position="25"/>
    </location>
</feature>
<evidence type="ECO:0000259" key="5">
    <source>
        <dbReference type="Pfam" id="PF08263"/>
    </source>
</evidence>
<dbReference type="InterPro" id="IPR053211">
    <property type="entry name" value="DNA_repair-toleration"/>
</dbReference>
<dbReference type="Pfam" id="PF08263">
    <property type="entry name" value="LRRNT_2"/>
    <property type="match status" value="1"/>
</dbReference>
<dbReference type="Proteomes" id="UP000823775">
    <property type="component" value="Unassembled WGS sequence"/>
</dbReference>
<feature type="chain" id="PRO_5045679822" description="Leucine-rich repeat-containing N-terminal plant-type domain-containing protein" evidence="4">
    <location>
        <begin position="26"/>
        <end position="246"/>
    </location>
</feature>
<dbReference type="PANTHER" id="PTHR48060:SF21">
    <property type="entry name" value="L DOMAIN-LIKE PROTEIN"/>
    <property type="match status" value="1"/>
</dbReference>
<dbReference type="InterPro" id="IPR032675">
    <property type="entry name" value="LRR_dom_sf"/>
</dbReference>
<protein>
    <recommendedName>
        <fullName evidence="5">Leucine-rich repeat-containing N-terminal plant-type domain-containing protein</fullName>
    </recommendedName>
</protein>
<keyword evidence="3" id="KW-0677">Repeat</keyword>
<dbReference type="InterPro" id="IPR013210">
    <property type="entry name" value="LRR_N_plant-typ"/>
</dbReference>
<keyword evidence="1" id="KW-0433">Leucine-rich repeat</keyword>
<keyword evidence="2 4" id="KW-0732">Signal</keyword>
<keyword evidence="7" id="KW-1185">Reference proteome</keyword>
<dbReference type="Pfam" id="PF13855">
    <property type="entry name" value="LRR_8"/>
    <property type="match status" value="1"/>
</dbReference>
<name>A0ABS8WLA1_DATST</name>
<proteinExistence type="predicted"/>
<evidence type="ECO:0000256" key="3">
    <source>
        <dbReference type="ARBA" id="ARBA00022737"/>
    </source>
</evidence>
<dbReference type="InterPro" id="IPR001611">
    <property type="entry name" value="Leu-rich_rpt"/>
</dbReference>
<organism evidence="6 7">
    <name type="scientific">Datura stramonium</name>
    <name type="common">Jimsonweed</name>
    <name type="synonym">Common thornapple</name>
    <dbReference type="NCBI Taxonomy" id="4076"/>
    <lineage>
        <taxon>Eukaryota</taxon>
        <taxon>Viridiplantae</taxon>
        <taxon>Streptophyta</taxon>
        <taxon>Embryophyta</taxon>
        <taxon>Tracheophyta</taxon>
        <taxon>Spermatophyta</taxon>
        <taxon>Magnoliopsida</taxon>
        <taxon>eudicotyledons</taxon>
        <taxon>Gunneridae</taxon>
        <taxon>Pentapetalae</taxon>
        <taxon>asterids</taxon>
        <taxon>lamiids</taxon>
        <taxon>Solanales</taxon>
        <taxon>Solanaceae</taxon>
        <taxon>Solanoideae</taxon>
        <taxon>Datureae</taxon>
        <taxon>Datura</taxon>
    </lineage>
</organism>
<sequence>MGYYYSKFSMYNFFFLIMVFSMVLGQKNEQKLSNDRDSLVSFMSGIVSDPHHVLESWNSSNIHLCNWTGIGCDKKLNRVVELDLSHHSLRGMISPSLSGLSSLQILDLEIPNELGFLHELKYLDLGSNNLSGAIPLPLFCNCSASLQYMDLSNNSLRGEIPMDDHCELSGLKFLLLWSNELVGKVPRLFSNSTKLEWLDLESNSLSGELPSDIVSKMPKLQFLYLSYNNFVSHSDNTDLTPFGVLS</sequence>
<evidence type="ECO:0000313" key="6">
    <source>
        <dbReference type="EMBL" id="MCE3050245.1"/>
    </source>
</evidence>
<evidence type="ECO:0000256" key="4">
    <source>
        <dbReference type="SAM" id="SignalP"/>
    </source>
</evidence>
<dbReference type="Pfam" id="PF00560">
    <property type="entry name" value="LRR_1"/>
    <property type="match status" value="2"/>
</dbReference>
<feature type="domain" description="Leucine-rich repeat-containing N-terminal plant-type" evidence="5">
    <location>
        <begin position="33"/>
        <end position="73"/>
    </location>
</feature>
<dbReference type="SUPFAM" id="SSF52058">
    <property type="entry name" value="L domain-like"/>
    <property type="match status" value="1"/>
</dbReference>